<accession>A0A8H7EMQ3</accession>
<evidence type="ECO:0000313" key="9">
    <source>
        <dbReference type="Proteomes" id="UP000605846"/>
    </source>
</evidence>
<evidence type="ECO:0000256" key="5">
    <source>
        <dbReference type="ARBA" id="ARBA00023098"/>
    </source>
</evidence>
<dbReference type="EMBL" id="JABAYA010000119">
    <property type="protein sequence ID" value="KAF7724455.1"/>
    <property type="molecule type" value="Genomic_DNA"/>
</dbReference>
<keyword evidence="3" id="KW-0436">Ligase</keyword>
<evidence type="ECO:0000259" key="7">
    <source>
        <dbReference type="PROSITE" id="PS50086"/>
    </source>
</evidence>
<dbReference type="PROSITE" id="PS50086">
    <property type="entry name" value="TBC_RABGAP"/>
    <property type="match status" value="1"/>
</dbReference>
<dbReference type="Pfam" id="PF00566">
    <property type="entry name" value="RabGAP-TBC"/>
    <property type="match status" value="1"/>
</dbReference>
<dbReference type="Pfam" id="PF00501">
    <property type="entry name" value="AMP-binding"/>
    <property type="match status" value="1"/>
</dbReference>
<keyword evidence="5" id="KW-0443">Lipid metabolism</keyword>
<dbReference type="Pfam" id="PF13193">
    <property type="entry name" value="AMP-binding_C"/>
    <property type="match status" value="1"/>
</dbReference>
<name>A0A8H7EMQ3_9FUNG</name>
<dbReference type="Pfam" id="PF02893">
    <property type="entry name" value="GRAM"/>
    <property type="match status" value="2"/>
</dbReference>
<keyword evidence="9" id="KW-1185">Reference proteome</keyword>
<dbReference type="Proteomes" id="UP000605846">
    <property type="component" value="Unassembled WGS sequence"/>
</dbReference>
<reference evidence="8" key="1">
    <citation type="submission" date="2020-01" db="EMBL/GenBank/DDBJ databases">
        <title>Genome Sequencing of Three Apophysomyces-Like Fungal Strains Confirms a Novel Fungal Genus in the Mucoromycota with divergent Burkholderia-like Endosymbiotic Bacteria.</title>
        <authorList>
            <person name="Stajich J.E."/>
            <person name="Macias A.M."/>
            <person name="Carter-House D."/>
            <person name="Lovett B."/>
            <person name="Kasson L.R."/>
            <person name="Berry K."/>
            <person name="Grigoriev I."/>
            <person name="Chang Y."/>
            <person name="Spatafora J."/>
            <person name="Kasson M.T."/>
        </authorList>
    </citation>
    <scope>NUCLEOTIDE SEQUENCE</scope>
    <source>
        <strain evidence="8">NRRL A-21654</strain>
    </source>
</reference>
<dbReference type="InterPro" id="IPR011992">
    <property type="entry name" value="EF-hand-dom_pair"/>
</dbReference>
<keyword evidence="2" id="KW-0343">GTPase activation</keyword>
<evidence type="ECO:0000256" key="4">
    <source>
        <dbReference type="ARBA" id="ARBA00022832"/>
    </source>
</evidence>
<feature type="domain" description="Rab-GAP TBC" evidence="7">
    <location>
        <begin position="1035"/>
        <end position="1224"/>
    </location>
</feature>
<evidence type="ECO:0000256" key="2">
    <source>
        <dbReference type="ARBA" id="ARBA00022468"/>
    </source>
</evidence>
<dbReference type="InterPro" id="IPR011993">
    <property type="entry name" value="PH-like_dom_sf"/>
</dbReference>
<evidence type="ECO:0000256" key="6">
    <source>
        <dbReference type="SAM" id="MobiDB-lite"/>
    </source>
</evidence>
<dbReference type="Gene3D" id="2.30.29.30">
    <property type="entry name" value="Pleckstrin-homology domain (PH domain)/Phosphotyrosine-binding domain (PTB)"/>
    <property type="match status" value="2"/>
</dbReference>
<dbReference type="Gene3D" id="3.40.50.12780">
    <property type="entry name" value="N-terminal domain of ligase-like"/>
    <property type="match status" value="1"/>
</dbReference>
<sequence>MSSTAHQRLQRISQHIRGGSSFESLRIARRLNEPPNFTALNPVRFLLRSALVYAHKTAVIHRQKSYTYQEFAERCRRLANVLLLDYGIRRGDRVAILCQNIPSVVEAHYAVPAAGAVMVPLNTRLAAAEIEYILTHSGASVVLVQDELLHLLTPAAKASLKLIHISDAEQDDPYDRLLEGCKATIPWTDLALDANENDTISINYTSGSTGRPKGVVTSYRGSYLTALGVSIHHGLSVDSVFLWTSPLFHCNGWCFPWAVVAVGGTQVMLNKMDYTYIWKLLKEAGVTHYCGAPTVQNEICNHKDATRLDRPIRVMVGGSALSSTTMSRLRKLNIHPVHIYGLTETYGPAAMTYNPTLLLDLPEEEQVRLLARQGFGMIVNDELRVLDRETAKDVVPDGKTIGEICFTGNQTMMGYYKDPEETKKAFRAGVFWSGDLAVRHPDGAIEIVDRSKDVIVSGGENISSIEVEGVIVQLEEVSECAIVGGPDDKWGERPYAFIVLRNGRSLTAEAVIAHCRKKLAGYKVFTLPTPTDITLTPFWTTTQQHDNFLLQEYHASGNPIFKSLLSTIANVFDTKQPPYRILFQRETNAICLQVAVAETEQKIGSAWAWIQRNMIPELDMIDDPFDKEQWMAEKMSMIISTIGNGTDELSSDENVRNASRTFRQIFDVPSSERLVSYYSCAYNGRQGWMYVSENYLGFYSFLLGMEMKALLELKDVQDLTKERSKRGMFVDNLKVTTKDKKEHLFTNMFRRDEVYDLLVQLTGQAMLRLLKNTGADAPGASNDASFEAPSPFLQRSGALPTETSDSRQLINPLKQDLAAKKRNENFCFHFRLPLTEELVDALDVDYTKVGAVNYDQHERTHYRGRAYMSQTFLAFESESRLPKPQQHQPTCSLVLPLYTIKRVERLNTGSYTSALSVTTWHKMEHIFQLHAHKTACEQFCDNLRNMLESQMPRMKRLKPFLATCESERLLEGEVHQLVDVDEPRGGLGIQFGYPGDARRSKDRHKMKLWRQYFQENGRNLTVVKLPTFGKLIRVGLPNKLRGEMWEVCSGAIYLRLANEGLYHEILRTYAGQTSLATEEIEKDLNRSLPEYAAYQTPEGIDRLRRVLTAYAWRNPELGYCQAMNIVTSAILIYATEEQAFWILNVLVDPILKLNGELLLQAKDDGAFLDILKRFFTTLDTPLEQEPKGGKAKNMTKFNELMLIAYREFSLVTDDMVIELRRRNQLKVVAGIESFTKRSAIRHLDDMASFSKDEIAIVYDKFFGALYYAKQKGDKAESVMNYDTFQKMMASMTEWAKLKSADESPDASIARTLGHSFIERLYRHFQHDKNQGISFQDSVLGLSDILRGDLMAQIGLFFSMYDTDTDGVLKSGDIVAMAKELFWLFRQTEEQESVAWDAVTSLIVQSCEQSEIALGNPPDKTRLAHLLADLSMTGQGTSLAERVGQLESCLVGDIEISLPSFRLIALTNESLEMFFDHKFARSIKLVKSASERQKSLGRELFENLFAEGKKLASSKLSPIASPSPAPSPSSSQVTFASSIQAEGKIEEEKKDMTQEVDSLMLELGHLDVDDQ</sequence>
<dbReference type="InterPro" id="IPR042099">
    <property type="entry name" value="ANL_N_sf"/>
</dbReference>
<dbReference type="InterPro" id="IPR000195">
    <property type="entry name" value="Rab-GAP-TBC_dom"/>
</dbReference>
<comment type="caution">
    <text evidence="8">The sequence shown here is derived from an EMBL/GenBank/DDBJ whole genome shotgun (WGS) entry which is preliminary data.</text>
</comment>
<gene>
    <name evidence="8" type="ORF">EC973_000964</name>
</gene>
<dbReference type="GO" id="GO:0006631">
    <property type="term" value="P:fatty acid metabolic process"/>
    <property type="evidence" value="ECO:0007669"/>
    <property type="project" value="UniProtKB-KW"/>
</dbReference>
<dbReference type="PANTHER" id="PTHR43859:SF4">
    <property type="entry name" value="BUTANOATE--COA LIGASE AAE1-RELATED"/>
    <property type="match status" value="1"/>
</dbReference>
<evidence type="ECO:0000256" key="1">
    <source>
        <dbReference type="ARBA" id="ARBA00006432"/>
    </source>
</evidence>
<dbReference type="GO" id="GO:0005096">
    <property type="term" value="F:GTPase activator activity"/>
    <property type="evidence" value="ECO:0007669"/>
    <property type="project" value="UniProtKB-KW"/>
</dbReference>
<dbReference type="Gene3D" id="1.10.8.270">
    <property type="entry name" value="putative rabgap domain of human tbc1 domain family member 14 like domains"/>
    <property type="match status" value="1"/>
</dbReference>
<proteinExistence type="inferred from homology"/>
<dbReference type="SMART" id="SM00568">
    <property type="entry name" value="GRAM"/>
    <property type="match status" value="2"/>
</dbReference>
<dbReference type="Gene3D" id="3.30.300.30">
    <property type="match status" value="1"/>
</dbReference>
<dbReference type="SMART" id="SM00164">
    <property type="entry name" value="TBC"/>
    <property type="match status" value="1"/>
</dbReference>
<dbReference type="FunFam" id="1.10.8.270:FF:000002">
    <property type="entry name" value="TBC1 domain family member 9B"/>
    <property type="match status" value="1"/>
</dbReference>
<dbReference type="PROSITE" id="PS00455">
    <property type="entry name" value="AMP_BINDING"/>
    <property type="match status" value="1"/>
</dbReference>
<dbReference type="InterPro" id="IPR004182">
    <property type="entry name" value="GRAM"/>
</dbReference>
<dbReference type="Gene3D" id="1.10.238.10">
    <property type="entry name" value="EF-hand"/>
    <property type="match status" value="1"/>
</dbReference>
<protein>
    <recommendedName>
        <fullName evidence="7">Rab-GAP TBC domain-containing protein</fullName>
    </recommendedName>
</protein>
<dbReference type="InterPro" id="IPR045851">
    <property type="entry name" value="AMP-bd_C_sf"/>
</dbReference>
<dbReference type="SUPFAM" id="SSF56801">
    <property type="entry name" value="Acetyl-CoA synthetase-like"/>
    <property type="match status" value="1"/>
</dbReference>
<dbReference type="InterPro" id="IPR020845">
    <property type="entry name" value="AMP-binding_CS"/>
</dbReference>
<dbReference type="OrthoDB" id="17687at2759"/>
<dbReference type="GO" id="GO:0016874">
    <property type="term" value="F:ligase activity"/>
    <property type="evidence" value="ECO:0007669"/>
    <property type="project" value="UniProtKB-KW"/>
</dbReference>
<dbReference type="InterPro" id="IPR025110">
    <property type="entry name" value="AMP-bd_C"/>
</dbReference>
<evidence type="ECO:0000313" key="8">
    <source>
        <dbReference type="EMBL" id="KAF7724455.1"/>
    </source>
</evidence>
<dbReference type="SUPFAM" id="SSF47923">
    <property type="entry name" value="Ypt/Rab-GAP domain of gyp1p"/>
    <property type="match status" value="1"/>
</dbReference>
<organism evidence="8 9">
    <name type="scientific">Apophysomyces ossiformis</name>
    <dbReference type="NCBI Taxonomy" id="679940"/>
    <lineage>
        <taxon>Eukaryota</taxon>
        <taxon>Fungi</taxon>
        <taxon>Fungi incertae sedis</taxon>
        <taxon>Mucoromycota</taxon>
        <taxon>Mucoromycotina</taxon>
        <taxon>Mucoromycetes</taxon>
        <taxon>Mucorales</taxon>
        <taxon>Mucorineae</taxon>
        <taxon>Mucoraceae</taxon>
        <taxon>Apophysomyces</taxon>
    </lineage>
</organism>
<dbReference type="SUPFAM" id="SSF47473">
    <property type="entry name" value="EF-hand"/>
    <property type="match status" value="1"/>
</dbReference>
<feature type="region of interest" description="Disordered" evidence="6">
    <location>
        <begin position="1514"/>
        <end position="1537"/>
    </location>
</feature>
<dbReference type="InterPro" id="IPR035969">
    <property type="entry name" value="Rab-GAP_TBC_sf"/>
</dbReference>
<dbReference type="PANTHER" id="PTHR43859">
    <property type="entry name" value="ACYL-ACTIVATING ENZYME"/>
    <property type="match status" value="1"/>
</dbReference>
<evidence type="ECO:0000256" key="3">
    <source>
        <dbReference type="ARBA" id="ARBA00022598"/>
    </source>
</evidence>
<keyword evidence="4" id="KW-0276">Fatty acid metabolism</keyword>
<dbReference type="InterPro" id="IPR000873">
    <property type="entry name" value="AMP-dep_synth/lig_dom"/>
</dbReference>
<comment type="similarity">
    <text evidence="1">Belongs to the ATP-dependent AMP-binding enzyme family.</text>
</comment>